<reference evidence="3" key="1">
    <citation type="journal article" date="2021" name="PeerJ">
        <title>Extensive microbial diversity within the chicken gut microbiome revealed by metagenomics and culture.</title>
        <authorList>
            <person name="Gilroy R."/>
            <person name="Ravi A."/>
            <person name="Getino M."/>
            <person name="Pursley I."/>
            <person name="Horton D.L."/>
            <person name="Alikhan N.F."/>
            <person name="Baker D."/>
            <person name="Gharbi K."/>
            <person name="Hall N."/>
            <person name="Watson M."/>
            <person name="Adriaenssens E.M."/>
            <person name="Foster-Nyarko E."/>
            <person name="Jarju S."/>
            <person name="Secka A."/>
            <person name="Antonio M."/>
            <person name="Oren A."/>
            <person name="Chaudhuri R.R."/>
            <person name="La Ragione R."/>
            <person name="Hildebrand F."/>
            <person name="Pallen M.J."/>
        </authorList>
    </citation>
    <scope>NUCLEOTIDE SEQUENCE</scope>
    <source>
        <strain evidence="3">CHK165-8395</strain>
    </source>
</reference>
<feature type="domain" description="Transglycosylase SLT" evidence="2">
    <location>
        <begin position="107"/>
        <end position="207"/>
    </location>
</feature>
<dbReference type="Gene3D" id="1.10.530.10">
    <property type="match status" value="1"/>
</dbReference>
<dbReference type="PANTHER" id="PTHR37423:SF2">
    <property type="entry name" value="MEMBRANE-BOUND LYTIC MUREIN TRANSGLYCOSYLASE C"/>
    <property type="match status" value="1"/>
</dbReference>
<dbReference type="SUPFAM" id="SSF53955">
    <property type="entry name" value="Lysozyme-like"/>
    <property type="match status" value="1"/>
</dbReference>
<dbReference type="Proteomes" id="UP000718012">
    <property type="component" value="Unassembled WGS sequence"/>
</dbReference>
<comment type="caution">
    <text evidence="3">The sequence shown here is derived from an EMBL/GenBank/DDBJ whole genome shotgun (WGS) entry which is preliminary data.</text>
</comment>
<dbReference type="GO" id="GO:0008933">
    <property type="term" value="F:peptidoglycan lytic transglycosylase activity"/>
    <property type="evidence" value="ECO:0007669"/>
    <property type="project" value="InterPro"/>
</dbReference>
<evidence type="ECO:0000313" key="3">
    <source>
        <dbReference type="EMBL" id="HJF08733.1"/>
    </source>
</evidence>
<gene>
    <name evidence="3" type="ORF">K8U81_11225</name>
</gene>
<proteinExistence type="inferred from homology"/>
<sequence length="326" mass="37563">MNLTISKHTPVRFSIIIMLLATCLPIGITPIAAQGFFSTTALTYSCQDIPQSIMFCGENIDLTRFDRRERIDRELLAFTYMHSTSIQMIKRANRYFPIVESILQENGIPDDFKYLMSIESNNNPLARSGAGAAGLWQFMPGTGREFGLEVGHSVDERYHVEKSTRAACKYLKQAYARFGNWVSVAASYNAGQGRISRELERQYEEEALDLQLVEETTRYVYRILAAKIMFSNPQKFGFRLRACDLYPIIPYHEIKVEESINDLPRFAKGRGITYSLLRNMNPWIRSSSLPVHGKNVYYIRIPDKEGMHYNPRVIIPHDPRWVIKDE</sequence>
<dbReference type="InterPro" id="IPR008258">
    <property type="entry name" value="Transglycosylase_SLT_dom_1"/>
</dbReference>
<dbReference type="PROSITE" id="PS00922">
    <property type="entry name" value="TRANSGLYCOSYLASE"/>
    <property type="match status" value="1"/>
</dbReference>
<organism evidence="3 4">
    <name type="scientific">Phocaeicola coprocola</name>
    <dbReference type="NCBI Taxonomy" id="310298"/>
    <lineage>
        <taxon>Bacteria</taxon>
        <taxon>Pseudomonadati</taxon>
        <taxon>Bacteroidota</taxon>
        <taxon>Bacteroidia</taxon>
        <taxon>Bacteroidales</taxon>
        <taxon>Bacteroidaceae</taxon>
        <taxon>Phocaeicola</taxon>
    </lineage>
</organism>
<dbReference type="GO" id="GO:0000270">
    <property type="term" value="P:peptidoglycan metabolic process"/>
    <property type="evidence" value="ECO:0007669"/>
    <property type="project" value="InterPro"/>
</dbReference>
<dbReference type="InterPro" id="IPR023346">
    <property type="entry name" value="Lysozyme-like_dom_sf"/>
</dbReference>
<accession>A0A921FEQ5</accession>
<dbReference type="PANTHER" id="PTHR37423">
    <property type="entry name" value="SOLUBLE LYTIC MUREIN TRANSGLYCOSYLASE-RELATED"/>
    <property type="match status" value="1"/>
</dbReference>
<comment type="similarity">
    <text evidence="1">Belongs to the transglycosylase Slt family.</text>
</comment>
<evidence type="ECO:0000259" key="2">
    <source>
        <dbReference type="Pfam" id="PF01464"/>
    </source>
</evidence>
<evidence type="ECO:0000256" key="1">
    <source>
        <dbReference type="ARBA" id="ARBA00007734"/>
    </source>
</evidence>
<reference evidence="3" key="2">
    <citation type="submission" date="2021-09" db="EMBL/GenBank/DDBJ databases">
        <authorList>
            <person name="Gilroy R."/>
        </authorList>
    </citation>
    <scope>NUCLEOTIDE SEQUENCE</scope>
    <source>
        <strain evidence="3">CHK165-8395</strain>
    </source>
</reference>
<protein>
    <submittedName>
        <fullName evidence="3">Lytic transglycosylase domain-containing protein</fullName>
    </submittedName>
</protein>
<dbReference type="AlphaFoldDB" id="A0A921FEQ5"/>
<name>A0A921FEQ5_9BACT</name>
<evidence type="ECO:0000313" key="4">
    <source>
        <dbReference type="Proteomes" id="UP000718012"/>
    </source>
</evidence>
<dbReference type="CDD" id="cd16894">
    <property type="entry name" value="MltD-like"/>
    <property type="match status" value="1"/>
</dbReference>
<dbReference type="InterPro" id="IPR000189">
    <property type="entry name" value="Transglyc_AS"/>
</dbReference>
<dbReference type="GO" id="GO:0016020">
    <property type="term" value="C:membrane"/>
    <property type="evidence" value="ECO:0007669"/>
    <property type="project" value="InterPro"/>
</dbReference>
<dbReference type="EMBL" id="DYXD01000249">
    <property type="protein sequence ID" value="HJF08733.1"/>
    <property type="molecule type" value="Genomic_DNA"/>
</dbReference>
<dbReference type="Pfam" id="PF01464">
    <property type="entry name" value="SLT"/>
    <property type="match status" value="1"/>
</dbReference>